<dbReference type="EMBL" id="CP016591">
    <property type="protein sequence ID" value="ANY20683.1"/>
    <property type="molecule type" value="Genomic_DNA"/>
</dbReference>
<dbReference type="Proteomes" id="UP000092932">
    <property type="component" value="Chromosome"/>
</dbReference>
<dbReference type="KEGG" id="ado:A6F68_02182"/>
<dbReference type="AlphaFoldDB" id="A0A1B2AEW5"/>
<evidence type="ECO:0000313" key="1">
    <source>
        <dbReference type="EMBL" id="ANY20683.1"/>
    </source>
</evidence>
<organism evidence="1 2">
    <name type="scientific">Tsuneonella dongtanensis</name>
    <dbReference type="NCBI Taxonomy" id="692370"/>
    <lineage>
        <taxon>Bacteria</taxon>
        <taxon>Pseudomonadati</taxon>
        <taxon>Pseudomonadota</taxon>
        <taxon>Alphaproteobacteria</taxon>
        <taxon>Sphingomonadales</taxon>
        <taxon>Erythrobacteraceae</taxon>
        <taxon>Tsuneonella</taxon>
    </lineage>
</organism>
<proteinExistence type="predicted"/>
<protein>
    <recommendedName>
        <fullName evidence="3">Squalene/phytoene synthase</fullName>
    </recommendedName>
</protein>
<evidence type="ECO:0000313" key="2">
    <source>
        <dbReference type="Proteomes" id="UP000092932"/>
    </source>
</evidence>
<accession>A0A1B2AEW5</accession>
<dbReference type="STRING" id="692370.A6F68_02182"/>
<gene>
    <name evidence="1" type="ORF">A6F68_02182</name>
</gene>
<name>A0A1B2AEW5_9SPHN</name>
<dbReference type="RefSeq" id="WP_067679761.1">
    <property type="nucleotide sequence ID" value="NZ_CP016591.1"/>
</dbReference>
<sequence length="221" mass="23888">MVNKFPNSASAISHLPPEQRLGIAYTPEAQRPALAALLAFDAMLGRFIARDTEPVLVQLRLAWWREQLGGSARSATSNDPLLSEIKAHWDGAQGTLVQLVDGWEGLLGEATDMAIANLVAARGATFAAFAELAGAESESESARTAGELWALADLRARTDDARRRSVIDGMKPPLGTLPRRRELRGLCVLGGLGRRALAKDQRLLHDRRAVLFAFRLGLMGG</sequence>
<evidence type="ECO:0008006" key="3">
    <source>
        <dbReference type="Google" id="ProtNLM"/>
    </source>
</evidence>
<keyword evidence="2" id="KW-1185">Reference proteome</keyword>
<reference evidence="1 2" key="1">
    <citation type="submission" date="2016-07" db="EMBL/GenBank/DDBJ databases">
        <title>Complete genome sequence of Altererythrobacter dongtanensis KCTC 22672, a type strain with esterase isolated from tidal flat.</title>
        <authorList>
            <person name="Cheng H."/>
            <person name="Wu Y.-H."/>
            <person name="Zhou P."/>
            <person name="Huo Y.-Y."/>
            <person name="Wang C.-S."/>
            <person name="Xu X.-W."/>
        </authorList>
    </citation>
    <scope>NUCLEOTIDE SEQUENCE [LARGE SCALE GENOMIC DNA]</scope>
    <source>
        <strain evidence="1 2">KCTC 22672</strain>
    </source>
</reference>